<proteinExistence type="inferred from homology"/>
<dbReference type="SUPFAM" id="SSF52283">
    <property type="entry name" value="Formate/glycerate dehydrogenase catalytic domain-like"/>
    <property type="match status" value="1"/>
</dbReference>
<name>A0A543FU44_9PSEU</name>
<evidence type="ECO:0000259" key="5">
    <source>
        <dbReference type="Pfam" id="PF00389"/>
    </source>
</evidence>
<evidence type="ECO:0000313" key="8">
    <source>
        <dbReference type="Proteomes" id="UP000319818"/>
    </source>
</evidence>
<dbReference type="InterPro" id="IPR029753">
    <property type="entry name" value="D-isomer_DH_CS"/>
</dbReference>
<dbReference type="OrthoDB" id="117809at2"/>
<dbReference type="GO" id="GO:0051287">
    <property type="term" value="F:NAD binding"/>
    <property type="evidence" value="ECO:0007669"/>
    <property type="project" value="InterPro"/>
</dbReference>
<dbReference type="InterPro" id="IPR036291">
    <property type="entry name" value="NAD(P)-bd_dom_sf"/>
</dbReference>
<feature type="domain" description="D-isomer specific 2-hydroxyacid dehydrogenase catalytic" evidence="5">
    <location>
        <begin position="51"/>
        <end position="326"/>
    </location>
</feature>
<evidence type="ECO:0000256" key="3">
    <source>
        <dbReference type="ARBA" id="ARBA00023027"/>
    </source>
</evidence>
<dbReference type="SUPFAM" id="SSF51735">
    <property type="entry name" value="NAD(P)-binding Rossmann-fold domains"/>
    <property type="match status" value="1"/>
</dbReference>
<dbReference type="PROSITE" id="PS00671">
    <property type="entry name" value="D_2_HYDROXYACID_DH_3"/>
    <property type="match status" value="1"/>
</dbReference>
<accession>A0A543FU44</accession>
<dbReference type="InterPro" id="IPR006140">
    <property type="entry name" value="D-isomer_DH_NAD-bd"/>
</dbReference>
<evidence type="ECO:0000256" key="1">
    <source>
        <dbReference type="ARBA" id="ARBA00005854"/>
    </source>
</evidence>
<dbReference type="InterPro" id="IPR050857">
    <property type="entry name" value="D-2-hydroxyacid_DH"/>
</dbReference>
<dbReference type="RefSeq" id="WP_142104188.1">
    <property type="nucleotide sequence ID" value="NZ_VFPH01000002.1"/>
</dbReference>
<keyword evidence="8" id="KW-1185">Reference proteome</keyword>
<dbReference type="Gene3D" id="3.40.50.720">
    <property type="entry name" value="NAD(P)-binding Rossmann-like Domain"/>
    <property type="match status" value="2"/>
</dbReference>
<keyword evidence="2 4" id="KW-0560">Oxidoreductase</keyword>
<dbReference type="PANTHER" id="PTHR42789">
    <property type="entry name" value="D-ISOMER SPECIFIC 2-HYDROXYACID DEHYDROGENASE FAMILY PROTEIN (AFU_ORTHOLOGUE AFUA_6G10090)"/>
    <property type="match status" value="1"/>
</dbReference>
<keyword evidence="3" id="KW-0520">NAD</keyword>
<dbReference type="Proteomes" id="UP000319818">
    <property type="component" value="Unassembled WGS sequence"/>
</dbReference>
<dbReference type="EMBL" id="VFPH01000002">
    <property type="protein sequence ID" value="TQM37355.1"/>
    <property type="molecule type" value="Genomic_DNA"/>
</dbReference>
<sequence>MASTFQVGLTGDFLTPDGRIGWGDIGLSLLADAPGVEHRFLDVTAGEIPPEQLAGLDALIGLLPRVTARSLEEADRLRVVARFGVGYDNVDVAALTAHGTLLTITRDAVARPVAQAALALMLGISHRLLDKDRLVREHRWQDRLDFMGTGLTGRTVAFVGWGNVGRTISGLLAPLGMHQTAHDPYADPAAAAEVGVELGDLHSVLAGADFVVVTAALTDETRNLVDAAAIARMKPSAFLVNVARGPIVDQDAVAAALTEGRIAGAALDVFRDEPTAPDDPILSAPNTLFSPHATCWTDELALTNGTSAIRAVLDVRDGRRPQHVVNPEAFTHSALRHLR</sequence>
<dbReference type="InterPro" id="IPR006139">
    <property type="entry name" value="D-isomer_2_OHA_DH_cat_dom"/>
</dbReference>
<organism evidence="7 8">
    <name type="scientific">Pseudonocardia cypriaca</name>
    <dbReference type="NCBI Taxonomy" id="882449"/>
    <lineage>
        <taxon>Bacteria</taxon>
        <taxon>Bacillati</taxon>
        <taxon>Actinomycetota</taxon>
        <taxon>Actinomycetes</taxon>
        <taxon>Pseudonocardiales</taxon>
        <taxon>Pseudonocardiaceae</taxon>
        <taxon>Pseudonocardia</taxon>
    </lineage>
</organism>
<dbReference type="GO" id="GO:0016616">
    <property type="term" value="F:oxidoreductase activity, acting on the CH-OH group of donors, NAD or NADP as acceptor"/>
    <property type="evidence" value="ECO:0007669"/>
    <property type="project" value="InterPro"/>
</dbReference>
<evidence type="ECO:0000313" key="7">
    <source>
        <dbReference type="EMBL" id="TQM37355.1"/>
    </source>
</evidence>
<dbReference type="Pfam" id="PF00389">
    <property type="entry name" value="2-Hacid_dh"/>
    <property type="match status" value="1"/>
</dbReference>
<dbReference type="AlphaFoldDB" id="A0A543FU44"/>
<evidence type="ECO:0000256" key="2">
    <source>
        <dbReference type="ARBA" id="ARBA00023002"/>
    </source>
</evidence>
<reference evidence="7 8" key="1">
    <citation type="submission" date="2019-06" db="EMBL/GenBank/DDBJ databases">
        <title>Sequencing the genomes of 1000 actinobacteria strains.</title>
        <authorList>
            <person name="Klenk H.-P."/>
        </authorList>
    </citation>
    <scope>NUCLEOTIDE SEQUENCE [LARGE SCALE GENOMIC DNA]</scope>
    <source>
        <strain evidence="7 8">DSM 45511</strain>
    </source>
</reference>
<protein>
    <submittedName>
        <fullName evidence="7">D-3-phosphoglycerate dehydrogenase</fullName>
    </submittedName>
</protein>
<dbReference type="PANTHER" id="PTHR42789:SF1">
    <property type="entry name" value="D-ISOMER SPECIFIC 2-HYDROXYACID DEHYDROGENASE FAMILY PROTEIN (AFU_ORTHOLOGUE AFUA_6G10090)"/>
    <property type="match status" value="1"/>
</dbReference>
<evidence type="ECO:0000256" key="4">
    <source>
        <dbReference type="RuleBase" id="RU003719"/>
    </source>
</evidence>
<evidence type="ECO:0000259" key="6">
    <source>
        <dbReference type="Pfam" id="PF02826"/>
    </source>
</evidence>
<comment type="caution">
    <text evidence="7">The sequence shown here is derived from an EMBL/GenBank/DDBJ whole genome shotgun (WGS) entry which is preliminary data.</text>
</comment>
<feature type="domain" description="D-isomer specific 2-hydroxyacid dehydrogenase NAD-binding" evidence="6">
    <location>
        <begin position="118"/>
        <end position="293"/>
    </location>
</feature>
<dbReference type="Pfam" id="PF02826">
    <property type="entry name" value="2-Hacid_dh_C"/>
    <property type="match status" value="1"/>
</dbReference>
<gene>
    <name evidence="7" type="ORF">FB388_4564</name>
</gene>
<comment type="similarity">
    <text evidence="1 4">Belongs to the D-isomer specific 2-hydroxyacid dehydrogenase family.</text>
</comment>